<organism evidence="1">
    <name type="scientific">marine sediment metagenome</name>
    <dbReference type="NCBI Taxonomy" id="412755"/>
    <lineage>
        <taxon>unclassified sequences</taxon>
        <taxon>metagenomes</taxon>
        <taxon>ecological metagenomes</taxon>
    </lineage>
</organism>
<name>A0A0F8WGI2_9ZZZZ</name>
<reference evidence="1" key="1">
    <citation type="journal article" date="2015" name="Nature">
        <title>Complex archaea that bridge the gap between prokaryotes and eukaryotes.</title>
        <authorList>
            <person name="Spang A."/>
            <person name="Saw J.H."/>
            <person name="Jorgensen S.L."/>
            <person name="Zaremba-Niedzwiedzka K."/>
            <person name="Martijn J."/>
            <person name="Lind A.E."/>
            <person name="van Eijk R."/>
            <person name="Schleper C."/>
            <person name="Guy L."/>
            <person name="Ettema T.J."/>
        </authorList>
    </citation>
    <scope>NUCLEOTIDE SEQUENCE</scope>
</reference>
<comment type="caution">
    <text evidence="1">The sequence shown here is derived from an EMBL/GenBank/DDBJ whole genome shotgun (WGS) entry which is preliminary data.</text>
</comment>
<dbReference type="AlphaFoldDB" id="A0A0F8WGI2"/>
<accession>A0A0F8WGI2</accession>
<dbReference type="EMBL" id="LAZR01069656">
    <property type="protein sequence ID" value="KKK47280.1"/>
    <property type="molecule type" value="Genomic_DNA"/>
</dbReference>
<feature type="non-terminal residue" evidence="1">
    <location>
        <position position="1"/>
    </location>
</feature>
<gene>
    <name evidence="1" type="ORF">LCGC14_3156780</name>
</gene>
<proteinExistence type="predicted"/>
<sequence length="40" mass="4260">LTLHVITAVTDAYKCRASILVEPKWDTIANATGLMTAVTA</sequence>
<evidence type="ECO:0000313" key="1">
    <source>
        <dbReference type="EMBL" id="KKK47280.1"/>
    </source>
</evidence>
<protein>
    <submittedName>
        <fullName evidence="1">Uncharacterized protein</fullName>
    </submittedName>
</protein>